<dbReference type="SUPFAM" id="SSF52540">
    <property type="entry name" value="P-loop containing nucleoside triphosphate hydrolases"/>
    <property type="match status" value="1"/>
</dbReference>
<accession>A0A7W7NZD2</accession>
<evidence type="ECO:0000256" key="1">
    <source>
        <dbReference type="ARBA" id="ARBA00022741"/>
    </source>
</evidence>
<protein>
    <submittedName>
        <fullName evidence="3">Mrp family chromosome partitioning ATPase</fullName>
    </submittedName>
</protein>
<dbReference type="GO" id="GO:0004713">
    <property type="term" value="F:protein tyrosine kinase activity"/>
    <property type="evidence" value="ECO:0007669"/>
    <property type="project" value="TreeGrafter"/>
</dbReference>
<keyword evidence="2" id="KW-0067">ATP-binding</keyword>
<reference evidence="3 4" key="1">
    <citation type="submission" date="2020-08" db="EMBL/GenBank/DDBJ databases">
        <title>Functional genomics of gut bacteria from endangered species of beetles.</title>
        <authorList>
            <person name="Carlos-Shanley C."/>
        </authorList>
    </citation>
    <scope>NUCLEOTIDE SEQUENCE [LARGE SCALE GENOMIC DNA]</scope>
    <source>
        <strain evidence="3 4">S00245</strain>
    </source>
</reference>
<organism evidence="3 4">
    <name type="scientific">Novosphingobium chloroacetimidivorans</name>
    <dbReference type="NCBI Taxonomy" id="1428314"/>
    <lineage>
        <taxon>Bacteria</taxon>
        <taxon>Pseudomonadati</taxon>
        <taxon>Pseudomonadota</taxon>
        <taxon>Alphaproteobacteria</taxon>
        <taxon>Sphingomonadales</taxon>
        <taxon>Sphingomonadaceae</taxon>
        <taxon>Novosphingobium</taxon>
    </lineage>
</organism>
<dbReference type="Proteomes" id="UP000555448">
    <property type="component" value="Unassembled WGS sequence"/>
</dbReference>
<dbReference type="AlphaFoldDB" id="A0A7W7NZD2"/>
<dbReference type="RefSeq" id="WP_184250837.1">
    <property type="nucleotide sequence ID" value="NZ_JACHLR010000057.1"/>
</dbReference>
<dbReference type="InterPro" id="IPR005702">
    <property type="entry name" value="Wzc-like_C"/>
</dbReference>
<dbReference type="EMBL" id="JACHLR010000057">
    <property type="protein sequence ID" value="MBB4861097.1"/>
    <property type="molecule type" value="Genomic_DNA"/>
</dbReference>
<dbReference type="GO" id="GO:0005886">
    <property type="term" value="C:plasma membrane"/>
    <property type="evidence" value="ECO:0007669"/>
    <property type="project" value="TreeGrafter"/>
</dbReference>
<dbReference type="InterPro" id="IPR050445">
    <property type="entry name" value="Bact_polysacc_biosynth/exp"/>
</dbReference>
<dbReference type="InterPro" id="IPR037257">
    <property type="entry name" value="T2SS_E_N_sf"/>
</dbReference>
<dbReference type="PANTHER" id="PTHR32309">
    <property type="entry name" value="TYROSINE-PROTEIN KINASE"/>
    <property type="match status" value="1"/>
</dbReference>
<gene>
    <name evidence="3" type="ORF">HNO88_004451</name>
</gene>
<dbReference type="SUPFAM" id="SSF160246">
    <property type="entry name" value="EspE N-terminal domain-like"/>
    <property type="match status" value="1"/>
</dbReference>
<evidence type="ECO:0000256" key="2">
    <source>
        <dbReference type="ARBA" id="ARBA00022840"/>
    </source>
</evidence>
<dbReference type="PANTHER" id="PTHR32309:SF13">
    <property type="entry name" value="FERRIC ENTEROBACTIN TRANSPORT PROTEIN FEPE"/>
    <property type="match status" value="1"/>
</dbReference>
<dbReference type="InterPro" id="IPR027417">
    <property type="entry name" value="P-loop_NTPase"/>
</dbReference>
<dbReference type="Gene3D" id="3.40.50.300">
    <property type="entry name" value="P-loop containing nucleotide triphosphate hydrolases"/>
    <property type="match status" value="1"/>
</dbReference>
<evidence type="ECO:0000313" key="3">
    <source>
        <dbReference type="EMBL" id="MBB4861097.1"/>
    </source>
</evidence>
<keyword evidence="1" id="KW-0547">Nucleotide-binding</keyword>
<dbReference type="CDD" id="cd05387">
    <property type="entry name" value="BY-kinase"/>
    <property type="match status" value="1"/>
</dbReference>
<comment type="caution">
    <text evidence="3">The sequence shown here is derived from an EMBL/GenBank/DDBJ whole genome shotgun (WGS) entry which is preliminary data.</text>
</comment>
<keyword evidence="4" id="KW-1185">Reference proteome</keyword>
<sequence>MRERRSLGETLNLNPKQQEAVVQRQAETGHLFGEAVVELGFASPDQVRKAIDQQQGFSVLSDGDDRVDRLVVTAFDPEDRLARTARNLRSTVTAAVRHDGQPIRSLALVGCDTAAELPIMAANLAVACAQTGLSTLLIDGALDDPHQHALFRVRNRVGLATLLAGNQHGELVQPTAIYGLSLLTAGAAVPNASELFDRQRLANAVELFVEEFGIVLVDAGSDRTAIAAAKGLDAAIIVVRCNVTYTRELRLLADQIKATGQTLLGTVLID</sequence>
<evidence type="ECO:0000313" key="4">
    <source>
        <dbReference type="Proteomes" id="UP000555448"/>
    </source>
</evidence>
<name>A0A7W7NZD2_9SPHN</name>
<proteinExistence type="predicted"/>